<dbReference type="FunCoup" id="A0A7R8Z1F7">
    <property type="interactions" value="7"/>
</dbReference>
<feature type="compositionally biased region" description="Basic and acidic residues" evidence="1">
    <location>
        <begin position="663"/>
        <end position="688"/>
    </location>
</feature>
<feature type="compositionally biased region" description="Basic and acidic residues" evidence="1">
    <location>
        <begin position="1408"/>
        <end position="1420"/>
    </location>
</feature>
<feature type="compositionally biased region" description="Basic and acidic residues" evidence="1">
    <location>
        <begin position="721"/>
        <end position="761"/>
    </location>
</feature>
<feature type="compositionally biased region" description="Basic and acidic residues" evidence="1">
    <location>
        <begin position="109"/>
        <end position="122"/>
    </location>
</feature>
<evidence type="ECO:0000256" key="1">
    <source>
        <dbReference type="SAM" id="MobiDB-lite"/>
    </source>
</evidence>
<sequence>MVVILLLTPSATNGCDTNNNDESNDSTASTTSTATTAIPASHFYTDGETKSATAPTIPIISKSSPHIPKNIVYDKKYRKKYRKPHNVSFEFDRPQQPNAIPKPPRRQKRDQPKSQLNEDKNYVRHVTRVNFSDYYDSQVEVGDGEAEAVTKEEEWVTKRKTELTTTRQIETRVKRQVVLEDGKVIEDSGPIVSTNTTEDTEKQESESTERRNLGEPDVVDGPEAIDYTSTEPPEIKRLGSGGGSAGGKELVTPNASGGGAGAVVQTLVARPDGLVREIQEKRVISREEVKELVETEDVRHLGDFSDEFSNKAFVQAVNSGVDNLEEVLYSPEHQQQLVPLGPRLVRQSVEAHKTIDTEDTEQKSSVKPDGTIVTEKKKTTEHEEIFDEELPEKDDQSTGSREKVTQTESSQRYYKQRDEQNVEYVADGKVIGKEMRYAAETEQMERDGPPEGPDDWDSLSDRVRKQRRIQKSLLQQQKEAALMADRTDAITKLPLDFDREEETRKGETMKWLESHFGSESTTSSHDGEIEPTKKTFFNVTIKSNQAQAGSSSPSPTTIPLKKTISNGSLSSPSKVIVPERDSSSAEKKYFQGISNWNERKESTPLKHFASKAFHDELKGTLEKNKMRHARSRDDIHYSSKLRQDDYVTKEDILQQKKGFGSRSDLRYRKDSREDSDDSKTIRAQREDLGYLSGSRTDLRYRRDSKDDYDRGIKNRKTNGYLKREDSGYVKDSREDVRSSLLREVDDEREKYKSSLIQRDDSAYVSSSTYFTETRPPKTPQLHTPDSGIRSPSPDIYDTDARPTVPQRKRAIEKRLHAQKSYSPPSPIRRQSFEEPPPDYSPPPRSRSASPTYIPQYRQNEIPRKPNQRTRFASESSSTSRQSNQYHHRPAVATQTTQTQTPSTPTPPPSVSPPKQGSKVGQAIGNSIRKLVGKIRSASAERKFKIKSKSNRSSSRQRSPSPSHGKDSNNKQLTPPPINGNGSTYQQYNVIDSHIVGGQIHDQRHQQSPMAINRESSVVSSSTAAGRRERERDRDRSDHHSSRIDRRGSSDLDMMTSPKQRYYLGEDPYGGSIYGKENKYDGVRPSPMQQYQRSRRQGSADDRAELYQQRNISSSTLGRFSKSVNRLGSTPNLDQPDYRSTQTLPRKLDHHQRPNHHSSTINVSIVNTVKPGQPTQNTGPAKPARTYKSLNRSKSFNVHGMNGTNDPSPIYMEKLTRNNYTNNMYKSNPHLNESGPQLKSPSIVNLISRSQKDLTRIDEDHRLTTNHPNERRYISNSNYTNGNYDKRNLFLKGLQDQAPELYKTLHGDEEPVRNGYGKYPVQRRESSSLGSRSPIEVNKDTASIIRRGSSSTDDYSETYKITTKSDNPNRPSVTNTVHSYTKKTVPTKSGRGFETIQSSETKSVTTSRYRGEPTKYGERRGSSTGPVVIEVRNGIRK</sequence>
<accession>A0A7R8Z1F7</accession>
<feature type="compositionally biased region" description="Basic and acidic residues" evidence="1">
    <location>
        <begin position="696"/>
        <end position="712"/>
    </location>
</feature>
<feature type="region of interest" description="Disordered" evidence="1">
    <location>
        <begin position="86"/>
        <end position="122"/>
    </location>
</feature>
<feature type="compositionally biased region" description="Polar residues" evidence="1">
    <location>
        <begin position="1394"/>
        <end position="1407"/>
    </location>
</feature>
<protein>
    <submittedName>
        <fullName evidence="2">Uncharacterized protein</fullName>
    </submittedName>
</protein>
<keyword evidence="3" id="KW-1185">Reference proteome</keyword>
<feature type="compositionally biased region" description="Basic and acidic residues" evidence="1">
    <location>
        <begin position="438"/>
        <end position="449"/>
    </location>
</feature>
<feature type="region of interest" description="Disordered" evidence="1">
    <location>
        <begin position="543"/>
        <end position="587"/>
    </location>
</feature>
<feature type="region of interest" description="Disordered" evidence="1">
    <location>
        <begin position="619"/>
        <end position="641"/>
    </location>
</feature>
<proteinExistence type="predicted"/>
<feature type="region of interest" description="Disordered" evidence="1">
    <location>
        <begin position="1383"/>
        <end position="1425"/>
    </location>
</feature>
<feature type="region of interest" description="Disordered" evidence="1">
    <location>
        <begin position="1312"/>
        <end position="1334"/>
    </location>
</feature>
<organism evidence="2 3">
    <name type="scientific">Hermetia illucens</name>
    <name type="common">Black soldier fly</name>
    <dbReference type="NCBI Taxonomy" id="343691"/>
    <lineage>
        <taxon>Eukaryota</taxon>
        <taxon>Metazoa</taxon>
        <taxon>Ecdysozoa</taxon>
        <taxon>Arthropoda</taxon>
        <taxon>Hexapoda</taxon>
        <taxon>Insecta</taxon>
        <taxon>Pterygota</taxon>
        <taxon>Neoptera</taxon>
        <taxon>Endopterygota</taxon>
        <taxon>Diptera</taxon>
        <taxon>Brachycera</taxon>
        <taxon>Stratiomyomorpha</taxon>
        <taxon>Stratiomyidae</taxon>
        <taxon>Hermetiinae</taxon>
        <taxon>Hermetia</taxon>
    </lineage>
</organism>
<feature type="compositionally biased region" description="Basic and acidic residues" evidence="1">
    <location>
        <begin position="349"/>
        <end position="366"/>
    </location>
</feature>
<dbReference type="EMBL" id="LR899013">
    <property type="protein sequence ID" value="CAD7089761.1"/>
    <property type="molecule type" value="Genomic_DNA"/>
</dbReference>
<feature type="compositionally biased region" description="Polar residues" evidence="1">
    <location>
        <begin position="543"/>
        <end position="573"/>
    </location>
</feature>
<feature type="region of interest" description="Disordered" evidence="1">
    <location>
        <begin position="438"/>
        <end position="461"/>
    </location>
</feature>
<feature type="compositionally biased region" description="Basic and acidic residues" evidence="1">
    <location>
        <begin position="1025"/>
        <end position="1049"/>
    </location>
</feature>
<feature type="region of interest" description="Disordered" evidence="1">
    <location>
        <begin position="1001"/>
        <end position="1139"/>
    </location>
</feature>
<feature type="compositionally biased region" description="Low complexity" evidence="1">
    <location>
        <begin position="873"/>
        <end position="882"/>
    </location>
</feature>
<evidence type="ECO:0000313" key="2">
    <source>
        <dbReference type="EMBL" id="CAD7089761.1"/>
    </source>
</evidence>
<reference evidence="2 3" key="1">
    <citation type="submission" date="2020-11" db="EMBL/GenBank/DDBJ databases">
        <authorList>
            <person name="Wallbank WR R."/>
            <person name="Pardo Diaz C."/>
            <person name="Kozak K."/>
            <person name="Martin S."/>
            <person name="Jiggins C."/>
            <person name="Moest M."/>
            <person name="Warren A I."/>
            <person name="Generalovic N T."/>
            <person name="Byers J.R.P. K."/>
            <person name="Montejo-Kovacevich G."/>
            <person name="Yen C E."/>
        </authorList>
    </citation>
    <scope>NUCLEOTIDE SEQUENCE [LARGE SCALE GENOMIC DNA]</scope>
</reference>
<feature type="compositionally biased region" description="Basic and acidic residues" evidence="1">
    <location>
        <begin position="199"/>
        <end position="214"/>
    </location>
</feature>
<feature type="region of interest" description="Disordered" evidence="1">
    <location>
        <begin position="188"/>
        <end position="246"/>
    </location>
</feature>
<feature type="compositionally biased region" description="Basic and acidic residues" evidence="1">
    <location>
        <begin position="631"/>
        <end position="641"/>
    </location>
</feature>
<evidence type="ECO:0000313" key="3">
    <source>
        <dbReference type="Proteomes" id="UP000594454"/>
    </source>
</evidence>
<feature type="region of interest" description="Disordered" evidence="1">
    <location>
        <begin position="658"/>
        <end position="984"/>
    </location>
</feature>
<feature type="compositionally biased region" description="Low complexity" evidence="1">
    <location>
        <begin position="890"/>
        <end position="902"/>
    </location>
</feature>
<feature type="compositionally biased region" description="Basic and acidic residues" evidence="1">
    <location>
        <begin position="498"/>
        <end position="513"/>
    </location>
</feature>
<feature type="region of interest" description="Disordered" evidence="1">
    <location>
        <begin position="11"/>
        <end position="34"/>
    </location>
</feature>
<dbReference type="OrthoDB" id="6605262at2759"/>
<feature type="compositionally biased region" description="Low complexity" evidence="1">
    <location>
        <begin position="16"/>
        <end position="34"/>
    </location>
</feature>
<dbReference type="InParanoid" id="A0A7R8Z1F7"/>
<name>A0A7R8Z1F7_HERIL</name>
<feature type="compositionally biased region" description="Basic and acidic residues" evidence="1">
    <location>
        <begin position="374"/>
        <end position="383"/>
    </location>
</feature>
<dbReference type="Proteomes" id="UP000594454">
    <property type="component" value="Chromosome 5"/>
</dbReference>
<feature type="compositionally biased region" description="Basic and acidic residues" evidence="1">
    <location>
        <begin position="393"/>
        <end position="405"/>
    </location>
</feature>
<feature type="compositionally biased region" description="Low complexity" evidence="1">
    <location>
        <begin position="950"/>
        <end position="962"/>
    </location>
</feature>
<feature type="region of interest" description="Disordered" evidence="1">
    <location>
        <begin position="349"/>
        <end position="420"/>
    </location>
</feature>
<feature type="compositionally biased region" description="Basic and acidic residues" evidence="1">
    <location>
        <begin position="577"/>
        <end position="587"/>
    </location>
</feature>
<feature type="region of interest" description="Disordered" evidence="1">
    <location>
        <begin position="498"/>
        <end position="531"/>
    </location>
</feature>
<feature type="compositionally biased region" description="Polar residues" evidence="1">
    <location>
        <begin position="1107"/>
        <end position="1139"/>
    </location>
</feature>
<feature type="compositionally biased region" description="Polar residues" evidence="1">
    <location>
        <begin position="1005"/>
        <end position="1023"/>
    </location>
</feature>
<gene>
    <name evidence="2" type="ORF">HERILL_LOCUS12292</name>
</gene>